<feature type="region of interest" description="Disordered" evidence="2">
    <location>
        <begin position="117"/>
        <end position="161"/>
    </location>
</feature>
<dbReference type="InterPro" id="IPR023393">
    <property type="entry name" value="START-like_dom_sf"/>
</dbReference>
<dbReference type="Gene3D" id="3.30.530.20">
    <property type="match status" value="1"/>
</dbReference>
<accession>A0A7S2HGW9</accession>
<proteinExistence type="predicted"/>
<gene>
    <name evidence="4" type="ORF">HTAM1171_LOCUS5468</name>
</gene>
<feature type="compositionally biased region" description="Polar residues" evidence="2">
    <location>
        <begin position="127"/>
        <end position="142"/>
    </location>
</feature>
<organism evidence="4">
    <name type="scientific">Helicotheca tamesis</name>
    <dbReference type="NCBI Taxonomy" id="374047"/>
    <lineage>
        <taxon>Eukaryota</taxon>
        <taxon>Sar</taxon>
        <taxon>Stramenopiles</taxon>
        <taxon>Ochrophyta</taxon>
        <taxon>Bacillariophyta</taxon>
        <taxon>Mediophyceae</taxon>
        <taxon>Lithodesmiophycidae</taxon>
        <taxon>Lithodesmiales</taxon>
        <taxon>Lithodesmiaceae</taxon>
        <taxon>Helicotheca</taxon>
    </lineage>
</organism>
<feature type="coiled-coil region" evidence="1">
    <location>
        <begin position="283"/>
        <end position="328"/>
    </location>
</feature>
<dbReference type="AlphaFoldDB" id="A0A7S2HGW9"/>
<evidence type="ECO:0000256" key="3">
    <source>
        <dbReference type="SAM" id="SignalP"/>
    </source>
</evidence>
<protein>
    <recommendedName>
        <fullName evidence="5">Coenzyme Q-binding protein COQ10 START domain-containing protein</fullName>
    </recommendedName>
</protein>
<evidence type="ECO:0000313" key="4">
    <source>
        <dbReference type="EMBL" id="CAD9490195.1"/>
    </source>
</evidence>
<sequence>MKRQRPSIFKNAQLRLCVAAILTTLLLAASNATPIIPPHQSAAFALSLGSRHNHHVQRWQGNSKSLLRTDGSSGCNIRVSLASTPFVHTRCMAQHTVPIETNTNRMNLRQLTKMHMANDGSDDSESTESLADNNNESQAQPPQNQTTTTTTTNTTTKMRNRDKVKAFAKNIAKSAINVVHPKPVAIAAVLSDSAINTAEIAADKVFKPENIQYMKDSVKTKIRRSRALVDSISSSSSSATSQPPPSAIEQAAEMEAEALSAIDAISLARTTAADAFFAAETAIVEAERALGDARVALASARAEAAEAIANAEANAAQAAATARRAEELAASAAMASSSVVVAVESDVATNVDVAAAGDAQAAEEEVLNAYSLSYEEVDYHLAEMAPPFIGEDQCLVPGEAVVRVEKAPENSRRIFAGIDIMSSVDDVWKLLTDYEHLQDVVPNLVVNDVLELYNGSDDIAEIDSTIPEEKQCELVSKYMKGSKLRQVGGAKVVGINFSARTTLEVREWPNGMPDVAHYQDEIYEGQSRNARAKKEKGQKLTRYRFPRPFALSTLPTKDISMQSIENDDGEFRMYQGVWRMQPLPGCAPEGQYAMRLTYAVEISPRAYLPVALIENRIAQDLCANLRAIRDYVSPPVLETA</sequence>
<feature type="compositionally biased region" description="Low complexity" evidence="2">
    <location>
        <begin position="143"/>
        <end position="156"/>
    </location>
</feature>
<keyword evidence="1" id="KW-0175">Coiled coil</keyword>
<feature type="signal peptide" evidence="3">
    <location>
        <begin position="1"/>
        <end position="32"/>
    </location>
</feature>
<name>A0A7S2HGW9_9STRA</name>
<feature type="chain" id="PRO_5030885082" description="Coenzyme Q-binding protein COQ10 START domain-containing protein" evidence="3">
    <location>
        <begin position="33"/>
        <end position="640"/>
    </location>
</feature>
<evidence type="ECO:0000256" key="1">
    <source>
        <dbReference type="SAM" id="Coils"/>
    </source>
</evidence>
<keyword evidence="3" id="KW-0732">Signal</keyword>
<evidence type="ECO:0000256" key="2">
    <source>
        <dbReference type="SAM" id="MobiDB-lite"/>
    </source>
</evidence>
<dbReference type="PANTHER" id="PTHR34060">
    <property type="entry name" value="POLYKETIDE CYCLASE / DEHYDRASE AND LIPID TRANSPORT PROTEIN"/>
    <property type="match status" value="1"/>
</dbReference>
<dbReference type="EMBL" id="HBGV01008841">
    <property type="protein sequence ID" value="CAD9490195.1"/>
    <property type="molecule type" value="Transcribed_RNA"/>
</dbReference>
<dbReference type="PANTHER" id="PTHR34060:SF1">
    <property type="entry name" value="POLYKETIDE CYCLASE _ DEHYDRASE AND LIPID TRANSPORT PROTEIN"/>
    <property type="match status" value="1"/>
</dbReference>
<reference evidence="4" key="1">
    <citation type="submission" date="2021-01" db="EMBL/GenBank/DDBJ databases">
        <authorList>
            <person name="Corre E."/>
            <person name="Pelletier E."/>
            <person name="Niang G."/>
            <person name="Scheremetjew M."/>
            <person name="Finn R."/>
            <person name="Kale V."/>
            <person name="Holt S."/>
            <person name="Cochrane G."/>
            <person name="Meng A."/>
            <person name="Brown T."/>
            <person name="Cohen L."/>
        </authorList>
    </citation>
    <scope>NUCLEOTIDE SEQUENCE</scope>
    <source>
        <strain evidence="4">CCMP826</strain>
    </source>
</reference>
<evidence type="ECO:0008006" key="5">
    <source>
        <dbReference type="Google" id="ProtNLM"/>
    </source>
</evidence>